<feature type="transmembrane region" description="Helical" evidence="2">
    <location>
        <begin position="48"/>
        <end position="70"/>
    </location>
</feature>
<evidence type="ECO:0008006" key="5">
    <source>
        <dbReference type="Google" id="ProtNLM"/>
    </source>
</evidence>
<feature type="transmembrane region" description="Helical" evidence="2">
    <location>
        <begin position="21"/>
        <end position="42"/>
    </location>
</feature>
<dbReference type="EMBL" id="SSOP01000084">
    <property type="protein sequence ID" value="KAB5591877.1"/>
    <property type="molecule type" value="Genomic_DNA"/>
</dbReference>
<accession>A0A5N5QKQ4</accession>
<evidence type="ECO:0000256" key="2">
    <source>
        <dbReference type="SAM" id="Phobius"/>
    </source>
</evidence>
<feature type="region of interest" description="Disordered" evidence="1">
    <location>
        <begin position="224"/>
        <end position="247"/>
    </location>
</feature>
<protein>
    <recommendedName>
        <fullName evidence="5">Transmembrane protein</fullName>
    </recommendedName>
</protein>
<keyword evidence="2" id="KW-0472">Membrane</keyword>
<gene>
    <name evidence="3" type="ORF">CTheo_4665</name>
</gene>
<name>A0A5N5QKQ4_9AGAM</name>
<evidence type="ECO:0000313" key="3">
    <source>
        <dbReference type="EMBL" id="KAB5591877.1"/>
    </source>
</evidence>
<evidence type="ECO:0000313" key="4">
    <source>
        <dbReference type="Proteomes" id="UP000383932"/>
    </source>
</evidence>
<feature type="region of interest" description="Disordered" evidence="1">
    <location>
        <begin position="140"/>
        <end position="189"/>
    </location>
</feature>
<comment type="caution">
    <text evidence="3">The sequence shown here is derived from an EMBL/GenBank/DDBJ whole genome shotgun (WGS) entry which is preliminary data.</text>
</comment>
<dbReference type="OrthoDB" id="3210850at2759"/>
<sequence>MFLWPLVRCKLANPRLRSVAIRTLCAAAVALATSVTNIAMLTVMPNQSVWLCLGSCSIDVTLNALVIFWMTSHMSDSASLTKKRRMQAQQAILGHGAEHTFPTKPDSPTLFTPPLTPLPPVSFNTTIASKTYQITRQHVTSPTEGYDHPQQVSSPATPWFLEDGSTLPLTQCQGESSPEPESEDSERRIRSHWSLQSLRRLFDHPMQRTDAGVEVHVSVVTLKDAESGKGSSGPEDNNSEKLNLAPK</sequence>
<keyword evidence="4" id="KW-1185">Reference proteome</keyword>
<organism evidence="3 4">
    <name type="scientific">Ceratobasidium theobromae</name>
    <dbReference type="NCBI Taxonomy" id="1582974"/>
    <lineage>
        <taxon>Eukaryota</taxon>
        <taxon>Fungi</taxon>
        <taxon>Dikarya</taxon>
        <taxon>Basidiomycota</taxon>
        <taxon>Agaricomycotina</taxon>
        <taxon>Agaricomycetes</taxon>
        <taxon>Cantharellales</taxon>
        <taxon>Ceratobasidiaceae</taxon>
        <taxon>Ceratobasidium</taxon>
    </lineage>
</organism>
<keyword evidence="2" id="KW-1133">Transmembrane helix</keyword>
<dbReference type="Proteomes" id="UP000383932">
    <property type="component" value="Unassembled WGS sequence"/>
</dbReference>
<proteinExistence type="predicted"/>
<evidence type="ECO:0000256" key="1">
    <source>
        <dbReference type="SAM" id="MobiDB-lite"/>
    </source>
</evidence>
<reference evidence="3 4" key="1">
    <citation type="journal article" date="2019" name="Fungal Biol. Biotechnol.">
        <title>Draft genome sequence of fastidious pathogen Ceratobasidium theobromae, which causes vascular-streak dieback in Theobroma cacao.</title>
        <authorList>
            <person name="Ali S.S."/>
            <person name="Asman A."/>
            <person name="Shao J."/>
            <person name="Firmansyah A.P."/>
            <person name="Susilo A.W."/>
            <person name="Rosmana A."/>
            <person name="McMahon P."/>
            <person name="Junaid M."/>
            <person name="Guest D."/>
            <person name="Kheng T.Y."/>
            <person name="Meinhardt L.W."/>
            <person name="Bailey B.A."/>
        </authorList>
    </citation>
    <scope>NUCLEOTIDE SEQUENCE [LARGE SCALE GENOMIC DNA]</scope>
    <source>
        <strain evidence="3 4">CT2</strain>
    </source>
</reference>
<keyword evidence="2" id="KW-0812">Transmembrane</keyword>
<dbReference type="AlphaFoldDB" id="A0A5N5QKQ4"/>